<organism evidence="3 4">
    <name type="scientific">Butyricicoccus pullicaecorum</name>
    <dbReference type="NCBI Taxonomy" id="501571"/>
    <lineage>
        <taxon>Bacteria</taxon>
        <taxon>Bacillati</taxon>
        <taxon>Bacillota</taxon>
        <taxon>Clostridia</taxon>
        <taxon>Eubacteriales</taxon>
        <taxon>Butyricicoccaceae</taxon>
        <taxon>Butyricicoccus</taxon>
    </lineage>
</organism>
<evidence type="ECO:0008006" key="5">
    <source>
        <dbReference type="Google" id="ProtNLM"/>
    </source>
</evidence>
<dbReference type="InterPro" id="IPR025372">
    <property type="entry name" value="DUF4362"/>
</dbReference>
<keyword evidence="2" id="KW-0732">Signal</keyword>
<accession>A0A1Y4LFC8</accession>
<feature type="chain" id="PRO_5038346671" description="Lipoprotein" evidence="2">
    <location>
        <begin position="22"/>
        <end position="199"/>
    </location>
</feature>
<dbReference type="RefSeq" id="WP_087372556.1">
    <property type="nucleotide sequence ID" value="NZ_NFKK01000007.1"/>
</dbReference>
<evidence type="ECO:0000256" key="2">
    <source>
        <dbReference type="SAM" id="SignalP"/>
    </source>
</evidence>
<dbReference type="PROSITE" id="PS51257">
    <property type="entry name" value="PROKAR_LIPOPROTEIN"/>
    <property type="match status" value="1"/>
</dbReference>
<dbReference type="Pfam" id="PF14275">
    <property type="entry name" value="DUF4362"/>
    <property type="match status" value="1"/>
</dbReference>
<dbReference type="EMBL" id="NFKK01000007">
    <property type="protein sequence ID" value="OUP52822.1"/>
    <property type="molecule type" value="Genomic_DNA"/>
</dbReference>
<reference evidence="4" key="1">
    <citation type="submission" date="2017-04" db="EMBL/GenBank/DDBJ databases">
        <title>Function of individual gut microbiota members based on whole genome sequencing of pure cultures obtained from chicken caecum.</title>
        <authorList>
            <person name="Medvecky M."/>
            <person name="Cejkova D."/>
            <person name="Polansky O."/>
            <person name="Karasova D."/>
            <person name="Kubasova T."/>
            <person name="Cizek A."/>
            <person name="Rychlik I."/>
        </authorList>
    </citation>
    <scope>NUCLEOTIDE SEQUENCE [LARGE SCALE GENOMIC DNA]</scope>
    <source>
        <strain evidence="4">An180</strain>
    </source>
</reference>
<evidence type="ECO:0000313" key="3">
    <source>
        <dbReference type="EMBL" id="OUP52822.1"/>
    </source>
</evidence>
<comment type="caution">
    <text evidence="3">The sequence shown here is derived from an EMBL/GenBank/DDBJ whole genome shotgun (WGS) entry which is preliminary data.</text>
</comment>
<evidence type="ECO:0000313" key="4">
    <source>
        <dbReference type="Proteomes" id="UP000195897"/>
    </source>
</evidence>
<sequence length="199" mass="21692">MKRTKLLFIFCLLLAGLTACGPKDTAENPSTPPDQSQSTTEPQTTDDPQSTPSTSQPTEIPEDPNAIDFFDCGVLDLPNSGETSGRENFEEFLNVTGVGKSATIQIKQYTTEGDPIVSTLSYDGTAYTLKTDNTADKFAAESDRGVKETSWKRLVITETTKNDTLYQVFRLTNLDEGAVTGETPDGDDVCTLFQEPLED</sequence>
<proteinExistence type="predicted"/>
<evidence type="ECO:0000256" key="1">
    <source>
        <dbReference type="SAM" id="MobiDB-lite"/>
    </source>
</evidence>
<feature type="compositionally biased region" description="Low complexity" evidence="1">
    <location>
        <begin position="33"/>
        <end position="59"/>
    </location>
</feature>
<dbReference type="Proteomes" id="UP000195897">
    <property type="component" value="Unassembled WGS sequence"/>
</dbReference>
<feature type="signal peptide" evidence="2">
    <location>
        <begin position="1"/>
        <end position="21"/>
    </location>
</feature>
<dbReference type="AlphaFoldDB" id="A0A1Y4LFC8"/>
<feature type="region of interest" description="Disordered" evidence="1">
    <location>
        <begin position="24"/>
        <end position="65"/>
    </location>
</feature>
<gene>
    <name evidence="3" type="ORF">B5F17_07505</name>
</gene>
<protein>
    <recommendedName>
        <fullName evidence="5">Lipoprotein</fullName>
    </recommendedName>
</protein>
<name>A0A1Y4LFC8_9FIRM</name>